<dbReference type="AlphaFoldDB" id="A0A1H9F3S1"/>
<accession>A0A1H9F3S1</accession>
<keyword evidence="1" id="KW-1133">Transmembrane helix</keyword>
<dbReference type="Proteomes" id="UP000198833">
    <property type="component" value="Unassembled WGS sequence"/>
</dbReference>
<organism evidence="2 3">
    <name type="scientific">Ignavigranum ruoffiae</name>
    <dbReference type="NCBI Taxonomy" id="89093"/>
    <lineage>
        <taxon>Bacteria</taxon>
        <taxon>Bacillati</taxon>
        <taxon>Bacillota</taxon>
        <taxon>Bacilli</taxon>
        <taxon>Lactobacillales</taxon>
        <taxon>Aerococcaceae</taxon>
        <taxon>Ignavigranum</taxon>
    </lineage>
</organism>
<evidence type="ECO:0000256" key="1">
    <source>
        <dbReference type="SAM" id="Phobius"/>
    </source>
</evidence>
<gene>
    <name evidence="2" type="ORF">SAMN04488558_10861</name>
</gene>
<keyword evidence="1" id="KW-0472">Membrane</keyword>
<protein>
    <submittedName>
        <fullName evidence="2">Glucitol operon activator protein (GutM)</fullName>
    </submittedName>
</protein>
<keyword evidence="1" id="KW-0812">Transmembrane</keyword>
<dbReference type="STRING" id="89093.SAMN04488558_10861"/>
<name>A0A1H9F3S1_9LACT</name>
<evidence type="ECO:0000313" key="2">
    <source>
        <dbReference type="EMBL" id="SEQ32541.1"/>
    </source>
</evidence>
<dbReference type="OrthoDB" id="2854696at2"/>
<dbReference type="RefSeq" id="WP_092572228.1">
    <property type="nucleotide sequence ID" value="NZ_FOEN01000008.1"/>
</dbReference>
<sequence>MVKPIIIIVLFMMFLQTLLSIYQIKYYEKFVKDIAKKYSGRENYLYTEMSSNKFNRLIVVIVMDEHRIVIDAYKFHGKFWFSKFVQIPEIIGLELYQSTLNEVSLNNKIKDVLTKIIERIPE</sequence>
<evidence type="ECO:0000313" key="3">
    <source>
        <dbReference type="Proteomes" id="UP000198833"/>
    </source>
</evidence>
<proteinExistence type="predicted"/>
<feature type="transmembrane region" description="Helical" evidence="1">
    <location>
        <begin position="6"/>
        <end position="27"/>
    </location>
</feature>
<reference evidence="2 3" key="1">
    <citation type="submission" date="2016-10" db="EMBL/GenBank/DDBJ databases">
        <authorList>
            <person name="de Groot N.N."/>
        </authorList>
    </citation>
    <scope>NUCLEOTIDE SEQUENCE [LARGE SCALE GENOMIC DNA]</scope>
    <source>
        <strain evidence="2 3">DSM 15695</strain>
    </source>
</reference>
<dbReference type="Pfam" id="PF06923">
    <property type="entry name" value="GutM"/>
    <property type="match status" value="1"/>
</dbReference>
<dbReference type="InterPro" id="IPR009693">
    <property type="entry name" value="Glucitol_operon_activator"/>
</dbReference>
<dbReference type="EMBL" id="FOEN01000008">
    <property type="protein sequence ID" value="SEQ32541.1"/>
    <property type="molecule type" value="Genomic_DNA"/>
</dbReference>
<keyword evidence="3" id="KW-1185">Reference proteome</keyword>